<dbReference type="PANTHER" id="PTHR33269">
    <property type="entry name" value="NADH-UBIQUINONE OXIDOREDUCTASE CHAIN 6"/>
    <property type="match status" value="1"/>
</dbReference>
<feature type="transmembrane region" description="Helical" evidence="2">
    <location>
        <begin position="147"/>
        <end position="167"/>
    </location>
</feature>
<dbReference type="EC" id="7.1.1.-" evidence="2"/>
<dbReference type="eggNOG" id="COG0839">
    <property type="taxonomic scope" value="Bacteria"/>
</dbReference>
<dbReference type="Proteomes" id="UP000003240">
    <property type="component" value="Unassembled WGS sequence"/>
</dbReference>
<dbReference type="InterPro" id="IPR042106">
    <property type="entry name" value="Nuo/plastoQ_OxRdtase_6_NuoJ"/>
</dbReference>
<reference evidence="3 4" key="1">
    <citation type="journal article" date="2011" name="EMBO J.">
        <title>Structural diversity of bacterial flagellar motors.</title>
        <authorList>
            <person name="Chen S."/>
            <person name="Beeby M."/>
            <person name="Murphy G.E."/>
            <person name="Leadbetter J.R."/>
            <person name="Hendrixson D.R."/>
            <person name="Briegel A."/>
            <person name="Li Z."/>
            <person name="Shi J."/>
            <person name="Tocheva E.I."/>
            <person name="Muller A."/>
            <person name="Dobro M.J."/>
            <person name="Jensen G.J."/>
        </authorList>
    </citation>
    <scope>NUCLEOTIDE SEQUENCE [LARGE SCALE GENOMIC DNA]</scope>
    <source>
        <strain evidence="3 4">DSM 6540</strain>
    </source>
</reference>
<dbReference type="InterPro" id="IPR001457">
    <property type="entry name" value="NADH_UbQ/plastoQ_OxRdtase_su6"/>
</dbReference>
<organism evidence="3 4">
    <name type="scientific">Acetonema longum DSM 6540</name>
    <dbReference type="NCBI Taxonomy" id="1009370"/>
    <lineage>
        <taxon>Bacteria</taxon>
        <taxon>Bacillati</taxon>
        <taxon>Bacillota</taxon>
        <taxon>Negativicutes</taxon>
        <taxon>Acetonemataceae</taxon>
        <taxon>Acetonema</taxon>
    </lineage>
</organism>
<proteinExistence type="inferred from homology"/>
<accession>F7NDE5</accession>
<keyword evidence="2" id="KW-0874">Quinone</keyword>
<keyword evidence="2" id="KW-1003">Cell membrane</keyword>
<keyword evidence="2" id="KW-0520">NAD</keyword>
<dbReference type="STRING" id="1009370.ALO_00260"/>
<name>F7NDE5_9FIRM</name>
<keyword evidence="3" id="KW-0830">Ubiquinone</keyword>
<gene>
    <name evidence="3" type="ORF">ALO_00260</name>
</gene>
<dbReference type="PANTHER" id="PTHR33269:SF17">
    <property type="entry name" value="NADH-UBIQUINONE OXIDOREDUCTASE CHAIN 6"/>
    <property type="match status" value="1"/>
</dbReference>
<dbReference type="RefSeq" id="WP_004091638.1">
    <property type="nucleotide sequence ID" value="NZ_AFGF01000005.1"/>
</dbReference>
<evidence type="ECO:0000256" key="1">
    <source>
        <dbReference type="ARBA" id="ARBA00005698"/>
    </source>
</evidence>
<keyword evidence="2" id="KW-1133">Transmembrane helix</keyword>
<dbReference type="Gene3D" id="1.20.120.1200">
    <property type="entry name" value="NADH-ubiquinone/plastoquinone oxidoreductase chain 6, subunit NuoJ"/>
    <property type="match status" value="1"/>
</dbReference>
<protein>
    <recommendedName>
        <fullName evidence="2">NADH-quinone oxidoreductase subunit J</fullName>
        <ecNumber evidence="2">7.1.1.-</ecNumber>
    </recommendedName>
</protein>
<dbReference type="GO" id="GO:0048038">
    <property type="term" value="F:quinone binding"/>
    <property type="evidence" value="ECO:0007669"/>
    <property type="project" value="UniProtKB-UniRule"/>
</dbReference>
<feature type="transmembrane region" description="Helical" evidence="2">
    <location>
        <begin position="92"/>
        <end position="114"/>
    </location>
</feature>
<comment type="caution">
    <text evidence="3">The sequence shown here is derived from an EMBL/GenBank/DDBJ whole genome shotgun (WGS) entry which is preliminary data.</text>
</comment>
<feature type="transmembrane region" description="Helical" evidence="2">
    <location>
        <begin position="6"/>
        <end position="28"/>
    </location>
</feature>
<keyword evidence="2" id="KW-0472">Membrane</keyword>
<evidence type="ECO:0000313" key="3">
    <source>
        <dbReference type="EMBL" id="EGO65977.1"/>
    </source>
</evidence>
<dbReference type="Pfam" id="PF00499">
    <property type="entry name" value="Oxidored_q3"/>
    <property type="match status" value="1"/>
</dbReference>
<keyword evidence="4" id="KW-1185">Reference proteome</keyword>
<evidence type="ECO:0000313" key="4">
    <source>
        <dbReference type="Proteomes" id="UP000003240"/>
    </source>
</evidence>
<comment type="subcellular location">
    <subcellularLocation>
        <location evidence="2">Cell membrane</location>
        <topology evidence="2">Multi-pass membrane protein</topology>
    </subcellularLocation>
</comment>
<evidence type="ECO:0000256" key="2">
    <source>
        <dbReference type="RuleBase" id="RU004429"/>
    </source>
</evidence>
<keyword evidence="2" id="KW-0812">Transmembrane</keyword>
<feature type="transmembrane region" description="Helical" evidence="2">
    <location>
        <begin position="58"/>
        <end position="80"/>
    </location>
</feature>
<sequence length="169" mass="17494">MPGEVIYTAAFYVLAGIALLAAAGVVFMPNLVHSALLLALTFIGVAGLYVLLQADFLAAVQVLVYSGAVAVIVVIGVMLTQRGEMKQSNPHNRLAAIAAVVTGLLTAVIVWVVLATPWQISTAAAPEETIPAIATALFRDYAVPFEAAAVLLLVAMIGAIILAKGAVER</sequence>
<dbReference type="EMBL" id="AFGF01000005">
    <property type="protein sequence ID" value="EGO65977.1"/>
    <property type="molecule type" value="Genomic_DNA"/>
</dbReference>
<comment type="function">
    <text evidence="2">NDH-1 shuttles electrons from NADH, via FMN and iron-sulfur (Fe-S) centers, to quinones in the respiratory chain. Couples the redox reaction to proton translocation (for every two electrons transferred, four hydrogen ions are translocated across the cytoplasmic membrane), and thus conserves the redox energy in a proton gradient.</text>
</comment>
<feature type="transmembrane region" description="Helical" evidence="2">
    <location>
        <begin position="35"/>
        <end position="52"/>
    </location>
</feature>
<dbReference type="AlphaFoldDB" id="F7NDE5"/>
<comment type="catalytic activity">
    <reaction evidence="2">
        <text>a quinone + NADH + 5 H(+)(in) = a quinol + NAD(+) + 4 H(+)(out)</text>
        <dbReference type="Rhea" id="RHEA:57888"/>
        <dbReference type="ChEBI" id="CHEBI:15378"/>
        <dbReference type="ChEBI" id="CHEBI:24646"/>
        <dbReference type="ChEBI" id="CHEBI:57540"/>
        <dbReference type="ChEBI" id="CHEBI:57945"/>
        <dbReference type="ChEBI" id="CHEBI:132124"/>
    </reaction>
</comment>
<dbReference type="OrthoDB" id="9814997at2"/>
<dbReference type="GO" id="GO:0008137">
    <property type="term" value="F:NADH dehydrogenase (ubiquinone) activity"/>
    <property type="evidence" value="ECO:0007669"/>
    <property type="project" value="UniProtKB-UniRule"/>
</dbReference>
<dbReference type="GO" id="GO:0005886">
    <property type="term" value="C:plasma membrane"/>
    <property type="evidence" value="ECO:0007669"/>
    <property type="project" value="UniProtKB-SubCell"/>
</dbReference>
<comment type="similarity">
    <text evidence="1 2">Belongs to the complex I subunit 6 family.</text>
</comment>